<keyword evidence="2" id="KW-1185">Reference proteome</keyword>
<organism evidence="1 2">
    <name type="scientific">Willisornis vidua</name>
    <name type="common">Xingu scale-backed antbird</name>
    <dbReference type="NCBI Taxonomy" id="1566151"/>
    <lineage>
        <taxon>Eukaryota</taxon>
        <taxon>Metazoa</taxon>
        <taxon>Chordata</taxon>
        <taxon>Craniata</taxon>
        <taxon>Vertebrata</taxon>
        <taxon>Euteleostomi</taxon>
        <taxon>Archelosauria</taxon>
        <taxon>Archosauria</taxon>
        <taxon>Dinosauria</taxon>
        <taxon>Saurischia</taxon>
        <taxon>Theropoda</taxon>
        <taxon>Coelurosauria</taxon>
        <taxon>Aves</taxon>
        <taxon>Neognathae</taxon>
        <taxon>Neoaves</taxon>
        <taxon>Telluraves</taxon>
        <taxon>Australaves</taxon>
        <taxon>Passeriformes</taxon>
        <taxon>Thamnophilidae</taxon>
        <taxon>Willisornis</taxon>
    </lineage>
</organism>
<gene>
    <name evidence="1" type="ORF">WISP_147487</name>
</gene>
<proteinExistence type="predicted"/>
<protein>
    <submittedName>
        <fullName evidence="1">Testosterone 17-beta-dehydrogenase 3-like</fullName>
    </submittedName>
</protein>
<accession>A0ABQ9CN27</accession>
<evidence type="ECO:0000313" key="1">
    <source>
        <dbReference type="EMBL" id="KAJ7404112.1"/>
    </source>
</evidence>
<sequence>MGPVLKLVQVPLDGIASLRQINRITQLGVISKVAESALSSSIYDVNQDINNYDPHVDPLSIHNFSPVFIQTWGHWSIHMDVTIQAIPYPTNIPTTKSRSLQFREKGDEGDCVKGLTDIKIDDIHRPSLVHSLNHSIEDGH</sequence>
<dbReference type="Proteomes" id="UP001145742">
    <property type="component" value="Unassembled WGS sequence"/>
</dbReference>
<comment type="caution">
    <text evidence="1">The sequence shown here is derived from an EMBL/GenBank/DDBJ whole genome shotgun (WGS) entry which is preliminary data.</text>
</comment>
<name>A0ABQ9CN27_9PASS</name>
<evidence type="ECO:0000313" key="2">
    <source>
        <dbReference type="Proteomes" id="UP001145742"/>
    </source>
</evidence>
<dbReference type="EMBL" id="WHWB01034789">
    <property type="protein sequence ID" value="KAJ7404112.1"/>
    <property type="molecule type" value="Genomic_DNA"/>
</dbReference>
<reference evidence="1" key="1">
    <citation type="submission" date="2019-10" db="EMBL/GenBank/DDBJ databases">
        <authorList>
            <person name="Soares A.E.R."/>
            <person name="Aleixo A."/>
            <person name="Schneider P."/>
            <person name="Miyaki C.Y."/>
            <person name="Schneider M.P."/>
            <person name="Mello C."/>
            <person name="Vasconcelos A.T.R."/>
        </authorList>
    </citation>
    <scope>NUCLEOTIDE SEQUENCE</scope>
    <source>
        <tissue evidence="1">Muscle</tissue>
    </source>
</reference>